<proteinExistence type="predicted"/>
<evidence type="ECO:0000313" key="3">
    <source>
        <dbReference type="Proteomes" id="UP000447434"/>
    </source>
</evidence>
<dbReference type="SUPFAM" id="SSF47769">
    <property type="entry name" value="SAM/Pointed domain"/>
    <property type="match status" value="1"/>
</dbReference>
<keyword evidence="3" id="KW-1185">Reference proteome</keyword>
<sequence>MLTSNLSISYNFAITPSSKNMDWFSWLSRTNLDPSLIYDYGLTFARNELQLEDAIYFNNEFLLSMGISVAKHRLEILKLVKKEEAESAKQPNKKLSKVIKKYLRKCMSKFVFREDHNNIKVIKDIPLPPLLPQVAEPNWHQGKWKETQVIKHQHHGTKVLKDEKLPRVPMYRSRTIALSGPLDHSRMHEKMVSTKALRLSGPLDGKMNERMKIYTNRSPLISRHVDGRFTATTKSPRFSGPLQVENRSPRVTRTSDSTRADIENPMGSYSPYNKPKADFDSNDDLDHTLWPTLFQDLKPT</sequence>
<dbReference type="CDD" id="cd09487">
    <property type="entry name" value="SAM_superfamily"/>
    <property type="match status" value="1"/>
</dbReference>
<reference evidence="3" key="1">
    <citation type="journal article" date="2020" name="Nat. Commun.">
        <title>Genome sequence of the cluster root forming white lupin.</title>
        <authorList>
            <person name="Hufnagel B."/>
            <person name="Marques A."/>
            <person name="Soriano A."/>
            <person name="Marques L."/>
            <person name="Divol F."/>
            <person name="Doumas P."/>
            <person name="Sallet E."/>
            <person name="Mancinotti D."/>
            <person name="Carrere S."/>
            <person name="Marande W."/>
            <person name="Arribat S."/>
            <person name="Keller J."/>
            <person name="Huneau C."/>
            <person name="Blein T."/>
            <person name="Aime D."/>
            <person name="Laguerre M."/>
            <person name="Taylor J."/>
            <person name="Schubert V."/>
            <person name="Nelson M."/>
            <person name="Geu-Flores F."/>
            <person name="Crespi M."/>
            <person name="Gallardo-Guerrero K."/>
            <person name="Delaux P.-M."/>
            <person name="Salse J."/>
            <person name="Berges H."/>
            <person name="Guyot R."/>
            <person name="Gouzy J."/>
            <person name="Peret B."/>
        </authorList>
    </citation>
    <scope>NUCLEOTIDE SEQUENCE [LARGE SCALE GENOMIC DNA]</scope>
    <source>
        <strain evidence="3">cv. Amiga</strain>
    </source>
</reference>
<dbReference type="InterPro" id="IPR013761">
    <property type="entry name" value="SAM/pointed_sf"/>
</dbReference>
<dbReference type="EMBL" id="WOCE01000012">
    <property type="protein sequence ID" value="KAE9602327.1"/>
    <property type="molecule type" value="Genomic_DNA"/>
</dbReference>
<protein>
    <submittedName>
        <fullName evidence="2">Putative sterile alpha motif/pointed domain-containing protein</fullName>
    </submittedName>
</protein>
<gene>
    <name evidence="2" type="ORF">Lalb_Chr12g0198421</name>
</gene>
<feature type="region of interest" description="Disordered" evidence="1">
    <location>
        <begin position="231"/>
        <end position="280"/>
    </location>
</feature>
<name>A0A6A4PLC0_LUPAL</name>
<dbReference type="Proteomes" id="UP000447434">
    <property type="component" value="Chromosome 12"/>
</dbReference>
<dbReference type="PANTHER" id="PTHR33915">
    <property type="entry name" value="OSJNBA0033G05.11 PROTEIN"/>
    <property type="match status" value="1"/>
</dbReference>
<feature type="compositionally biased region" description="Polar residues" evidence="1">
    <location>
        <begin position="245"/>
        <end position="255"/>
    </location>
</feature>
<dbReference type="OrthoDB" id="1887912at2759"/>
<organism evidence="2 3">
    <name type="scientific">Lupinus albus</name>
    <name type="common">White lupine</name>
    <name type="synonym">Lupinus termis</name>
    <dbReference type="NCBI Taxonomy" id="3870"/>
    <lineage>
        <taxon>Eukaryota</taxon>
        <taxon>Viridiplantae</taxon>
        <taxon>Streptophyta</taxon>
        <taxon>Embryophyta</taxon>
        <taxon>Tracheophyta</taxon>
        <taxon>Spermatophyta</taxon>
        <taxon>Magnoliopsida</taxon>
        <taxon>eudicotyledons</taxon>
        <taxon>Gunneridae</taxon>
        <taxon>Pentapetalae</taxon>
        <taxon>rosids</taxon>
        <taxon>fabids</taxon>
        <taxon>Fabales</taxon>
        <taxon>Fabaceae</taxon>
        <taxon>Papilionoideae</taxon>
        <taxon>50 kb inversion clade</taxon>
        <taxon>genistoids sensu lato</taxon>
        <taxon>core genistoids</taxon>
        <taxon>Genisteae</taxon>
        <taxon>Lupinus</taxon>
    </lineage>
</organism>
<comment type="caution">
    <text evidence="2">The sequence shown here is derived from an EMBL/GenBank/DDBJ whole genome shotgun (WGS) entry which is preliminary data.</text>
</comment>
<accession>A0A6A4PLC0</accession>
<dbReference type="AlphaFoldDB" id="A0A6A4PLC0"/>
<dbReference type="PANTHER" id="PTHR33915:SF3">
    <property type="entry name" value="STERILE ALPHA MOTIF (SAM) DOMAIN PROTEIN"/>
    <property type="match status" value="1"/>
</dbReference>
<evidence type="ECO:0000313" key="2">
    <source>
        <dbReference type="EMBL" id="KAE9602327.1"/>
    </source>
</evidence>
<dbReference type="Gene3D" id="1.10.150.50">
    <property type="entry name" value="Transcription Factor, Ets-1"/>
    <property type="match status" value="1"/>
</dbReference>
<evidence type="ECO:0000256" key="1">
    <source>
        <dbReference type="SAM" id="MobiDB-lite"/>
    </source>
</evidence>